<dbReference type="GO" id="GO:0005840">
    <property type="term" value="C:ribosome"/>
    <property type="evidence" value="ECO:0007669"/>
    <property type="project" value="UniProtKB-KW"/>
</dbReference>
<dbReference type="InterPro" id="IPR019349">
    <property type="entry name" value="Ribosomal_mS35_mit"/>
</dbReference>
<dbReference type="PANTHER" id="PTHR13490">
    <property type="entry name" value="MITOCHONDRIAL 28S RIBOSOMAL PROTEIN S28"/>
    <property type="match status" value="1"/>
</dbReference>
<feature type="compositionally biased region" description="Polar residues" evidence="1">
    <location>
        <begin position="30"/>
        <end position="40"/>
    </location>
</feature>
<accession>A0ABR4PLU6</accession>
<keyword evidence="3" id="KW-0689">Ribosomal protein</keyword>
<evidence type="ECO:0000256" key="1">
    <source>
        <dbReference type="SAM" id="MobiDB-lite"/>
    </source>
</evidence>
<keyword evidence="3" id="KW-0687">Ribonucleoprotein</keyword>
<dbReference type="PANTHER" id="PTHR13490:SF0">
    <property type="entry name" value="SMALL RIBOSOMAL SUBUNIT PROTEIN MS35"/>
    <property type="match status" value="1"/>
</dbReference>
<dbReference type="Pfam" id="PF10213">
    <property type="entry name" value="MRP-S28"/>
    <property type="match status" value="1"/>
</dbReference>
<evidence type="ECO:0000313" key="3">
    <source>
        <dbReference type="EMBL" id="KAL3424308.1"/>
    </source>
</evidence>
<organism evidence="3 4">
    <name type="scientific">Phlyctema vagabunda</name>
    <dbReference type="NCBI Taxonomy" id="108571"/>
    <lineage>
        <taxon>Eukaryota</taxon>
        <taxon>Fungi</taxon>
        <taxon>Dikarya</taxon>
        <taxon>Ascomycota</taxon>
        <taxon>Pezizomycotina</taxon>
        <taxon>Leotiomycetes</taxon>
        <taxon>Helotiales</taxon>
        <taxon>Dermateaceae</taxon>
        <taxon>Phlyctema</taxon>
    </lineage>
</organism>
<reference evidence="3 4" key="1">
    <citation type="submission" date="2024-06" db="EMBL/GenBank/DDBJ databases">
        <title>Complete genome of Phlyctema vagabunda strain 19-DSS-EL-015.</title>
        <authorList>
            <person name="Fiorenzani C."/>
        </authorList>
    </citation>
    <scope>NUCLEOTIDE SEQUENCE [LARGE SCALE GENOMIC DNA]</scope>
    <source>
        <strain evidence="3 4">19-DSS-EL-015</strain>
    </source>
</reference>
<feature type="domain" description="Small ribosomal subunit protein mS35 mitochondrial conserved" evidence="2">
    <location>
        <begin position="186"/>
        <end position="306"/>
    </location>
</feature>
<protein>
    <submittedName>
        <fullName evidence="3">37s ribosomal protein</fullName>
    </submittedName>
</protein>
<evidence type="ECO:0000313" key="4">
    <source>
        <dbReference type="Proteomes" id="UP001629113"/>
    </source>
</evidence>
<evidence type="ECO:0000259" key="2">
    <source>
        <dbReference type="Pfam" id="PF10213"/>
    </source>
</evidence>
<proteinExistence type="predicted"/>
<dbReference type="Proteomes" id="UP001629113">
    <property type="component" value="Unassembled WGS sequence"/>
</dbReference>
<comment type="caution">
    <text evidence="3">The sequence shown here is derived from an EMBL/GenBank/DDBJ whole genome shotgun (WGS) entry which is preliminary data.</text>
</comment>
<dbReference type="EMBL" id="JBFCZG010000003">
    <property type="protein sequence ID" value="KAL3424308.1"/>
    <property type="molecule type" value="Genomic_DNA"/>
</dbReference>
<name>A0ABR4PLU6_9HELO</name>
<sequence length="376" mass="42833">MATLMQSLRFAARRTNCRSAIQYSYTRQFNKRQPFSTTQLQRKESGQDGELSGSSEPSDAAATAPTTPASPSEPLDMEKLMRENLDTQLKEHVDDFIQSGIMGIDAMLGDEDADRSAAQERRQSAPKKTFMNMGEEEPFEDEVAEEEDEDEISTLGHLELEQHREMRYYARLAAWDMPLLSKMSKPFEPPTKNEPLRFRYTTYMGEQHPAEKKVVCEFSPMDMPNLTDVQREKLKKLAGVRYNPETEIIKMSSEMFGTQAQNKRYLGELVQKLLVEARDPTDTFEDIPLDTRHHVFKTKPKFPKEWRMTPERRAEVEAYRQAVIAKEQQNELAGATVDGIGNIKRVLAAQAAPPKTAVPEMVVAGKGRPQKATLRR</sequence>
<feature type="compositionally biased region" description="Low complexity" evidence="1">
    <location>
        <begin position="54"/>
        <end position="74"/>
    </location>
</feature>
<feature type="region of interest" description="Disordered" evidence="1">
    <location>
        <begin position="30"/>
        <end position="75"/>
    </location>
</feature>
<dbReference type="InterPro" id="IPR039848">
    <property type="entry name" value="Ribosomal_mS35_mt"/>
</dbReference>
<gene>
    <name evidence="3" type="ORF">PVAG01_03589</name>
</gene>
<keyword evidence="4" id="KW-1185">Reference proteome</keyword>